<sequence>MPGFGSFEWLCEQPVPPTQLTQLPGKHAPLPQCNLFFSQLFNYNPGSRELLTLFPASSPFFSYYNVTAASRAIDPNVLLAVDQAGTGIGQNCSILRVQHGGSGDIGLVVVSGLAFLLGISLVIHAGLRKAAVARDEHRILLVAFAILSALQAVTMSSMLKQGSTALVVLSSLHLALSAAFGYILIANALVACQFLEDGSIASLTPLGIFVTALFTATLYISLSTGFHWNSVFFVTTNKLGELKNTPLFVLTVLWPVVRLTTQVSARKVGGSIIWAIGNTLSLALIHATWDLITEDEWSDTFDRF</sequence>
<dbReference type="PANTHER" id="PTHR35329:SF1">
    <property type="entry name" value="CHITIN SYNTHASE EXPORT CHAPERONE"/>
    <property type="match status" value="1"/>
</dbReference>
<dbReference type="InterPro" id="IPR022057">
    <property type="entry name" value="Chs7"/>
</dbReference>
<name>A0AAF1BJU8_9TREE</name>
<evidence type="ECO:0000256" key="1">
    <source>
        <dbReference type="SAM" id="Phobius"/>
    </source>
</evidence>
<evidence type="ECO:0008006" key="4">
    <source>
        <dbReference type="Google" id="ProtNLM"/>
    </source>
</evidence>
<protein>
    <recommendedName>
        <fullName evidence="4">Chitin synthase export chaperone</fullName>
    </recommendedName>
</protein>
<dbReference type="PANTHER" id="PTHR35329">
    <property type="entry name" value="CHITIN SYNTHASE EXPORT CHAPERONE"/>
    <property type="match status" value="1"/>
</dbReference>
<keyword evidence="1" id="KW-1133">Transmembrane helix</keyword>
<dbReference type="GO" id="GO:0005789">
    <property type="term" value="C:endoplasmic reticulum membrane"/>
    <property type="evidence" value="ECO:0007669"/>
    <property type="project" value="TreeGrafter"/>
</dbReference>
<evidence type="ECO:0000313" key="3">
    <source>
        <dbReference type="Proteomes" id="UP000827549"/>
    </source>
</evidence>
<dbReference type="GO" id="GO:0051082">
    <property type="term" value="F:unfolded protein binding"/>
    <property type="evidence" value="ECO:0007669"/>
    <property type="project" value="TreeGrafter"/>
</dbReference>
<dbReference type="AlphaFoldDB" id="A0AAF1BJU8"/>
<feature type="transmembrane region" description="Helical" evidence="1">
    <location>
        <begin position="272"/>
        <end position="289"/>
    </location>
</feature>
<accession>A0AAF1BJU8</accession>
<dbReference type="EMBL" id="CP086715">
    <property type="protein sequence ID" value="WOO78794.1"/>
    <property type="molecule type" value="Genomic_DNA"/>
</dbReference>
<dbReference type="Pfam" id="PF12271">
    <property type="entry name" value="Chs7"/>
    <property type="match status" value="1"/>
</dbReference>
<feature type="transmembrane region" description="Helical" evidence="1">
    <location>
        <begin position="203"/>
        <end position="222"/>
    </location>
</feature>
<dbReference type="GeneID" id="87805580"/>
<reference evidence="2" key="1">
    <citation type="submission" date="2023-10" db="EMBL/GenBank/DDBJ databases">
        <authorList>
            <person name="Noh H."/>
        </authorList>
    </citation>
    <scope>NUCLEOTIDE SEQUENCE</scope>
    <source>
        <strain evidence="2">DUCC4014</strain>
    </source>
</reference>
<dbReference type="GO" id="GO:0006457">
    <property type="term" value="P:protein folding"/>
    <property type="evidence" value="ECO:0007669"/>
    <property type="project" value="TreeGrafter"/>
</dbReference>
<proteinExistence type="predicted"/>
<evidence type="ECO:0000313" key="2">
    <source>
        <dbReference type="EMBL" id="WOO78794.1"/>
    </source>
</evidence>
<keyword evidence="1" id="KW-0472">Membrane</keyword>
<dbReference type="Proteomes" id="UP000827549">
    <property type="component" value="Chromosome 2"/>
</dbReference>
<gene>
    <name evidence="2" type="ORF">LOC62_02G002332</name>
</gene>
<feature type="transmembrane region" description="Helical" evidence="1">
    <location>
        <begin position="242"/>
        <end position="260"/>
    </location>
</feature>
<keyword evidence="3" id="KW-1185">Reference proteome</keyword>
<organism evidence="2 3">
    <name type="scientific">Vanrija pseudolonga</name>
    <dbReference type="NCBI Taxonomy" id="143232"/>
    <lineage>
        <taxon>Eukaryota</taxon>
        <taxon>Fungi</taxon>
        <taxon>Dikarya</taxon>
        <taxon>Basidiomycota</taxon>
        <taxon>Agaricomycotina</taxon>
        <taxon>Tremellomycetes</taxon>
        <taxon>Trichosporonales</taxon>
        <taxon>Trichosporonaceae</taxon>
        <taxon>Vanrija</taxon>
    </lineage>
</organism>
<feature type="transmembrane region" description="Helical" evidence="1">
    <location>
        <begin position="165"/>
        <end position="191"/>
    </location>
</feature>
<feature type="transmembrane region" description="Helical" evidence="1">
    <location>
        <begin position="139"/>
        <end position="159"/>
    </location>
</feature>
<keyword evidence="1" id="KW-0812">Transmembrane</keyword>
<dbReference type="RefSeq" id="XP_062624826.1">
    <property type="nucleotide sequence ID" value="XM_062768842.1"/>
</dbReference>
<feature type="transmembrane region" description="Helical" evidence="1">
    <location>
        <begin position="105"/>
        <end position="127"/>
    </location>
</feature>